<evidence type="ECO:0000313" key="3">
    <source>
        <dbReference type="Proteomes" id="UP000625735"/>
    </source>
</evidence>
<organism evidence="2 3">
    <name type="scientific">Flavobacterium orientale</name>
    <dbReference type="NCBI Taxonomy" id="1756020"/>
    <lineage>
        <taxon>Bacteria</taxon>
        <taxon>Pseudomonadati</taxon>
        <taxon>Bacteroidota</taxon>
        <taxon>Flavobacteriia</taxon>
        <taxon>Flavobacteriales</taxon>
        <taxon>Flavobacteriaceae</taxon>
        <taxon>Flavobacterium</taxon>
    </lineage>
</organism>
<evidence type="ECO:0008006" key="4">
    <source>
        <dbReference type="Google" id="ProtNLM"/>
    </source>
</evidence>
<evidence type="ECO:0000256" key="1">
    <source>
        <dbReference type="SAM" id="Phobius"/>
    </source>
</evidence>
<dbReference type="Proteomes" id="UP000625735">
    <property type="component" value="Unassembled WGS sequence"/>
</dbReference>
<comment type="caution">
    <text evidence="2">The sequence shown here is derived from an EMBL/GenBank/DDBJ whole genome shotgun (WGS) entry which is preliminary data.</text>
</comment>
<sequence>MKNKQIIVLFILGFILTIFGSLLKIIHFEIGPLTGNLILTIGMFTKIIAGIIFIFKLLSNNDNNFLNK</sequence>
<gene>
    <name evidence="2" type="ORF">GCM10011343_17800</name>
</gene>
<keyword evidence="3" id="KW-1185">Reference proteome</keyword>
<feature type="transmembrane region" description="Helical" evidence="1">
    <location>
        <begin position="38"/>
        <end position="58"/>
    </location>
</feature>
<protein>
    <recommendedName>
        <fullName evidence="4">Gliding motility protein GldL</fullName>
    </recommendedName>
</protein>
<keyword evidence="1" id="KW-0812">Transmembrane</keyword>
<evidence type="ECO:0000313" key="2">
    <source>
        <dbReference type="EMBL" id="GGD28040.1"/>
    </source>
</evidence>
<keyword evidence="1" id="KW-1133">Transmembrane helix</keyword>
<proteinExistence type="predicted"/>
<feature type="transmembrane region" description="Helical" evidence="1">
    <location>
        <begin position="7"/>
        <end position="26"/>
    </location>
</feature>
<name>A0A916Y234_9FLAO</name>
<accession>A0A916Y234</accession>
<dbReference type="AlphaFoldDB" id="A0A916Y234"/>
<keyword evidence="1" id="KW-0472">Membrane</keyword>
<reference evidence="2" key="2">
    <citation type="submission" date="2020-09" db="EMBL/GenBank/DDBJ databases">
        <authorList>
            <person name="Sun Q."/>
            <person name="Zhou Y."/>
        </authorList>
    </citation>
    <scope>NUCLEOTIDE SEQUENCE</scope>
    <source>
        <strain evidence="2">CGMCC 1.12506</strain>
    </source>
</reference>
<reference evidence="2" key="1">
    <citation type="journal article" date="2014" name="Int. J. Syst. Evol. Microbiol.">
        <title>Complete genome sequence of Corynebacterium casei LMG S-19264T (=DSM 44701T), isolated from a smear-ripened cheese.</title>
        <authorList>
            <consortium name="US DOE Joint Genome Institute (JGI-PGF)"/>
            <person name="Walter F."/>
            <person name="Albersmeier A."/>
            <person name="Kalinowski J."/>
            <person name="Ruckert C."/>
        </authorList>
    </citation>
    <scope>NUCLEOTIDE SEQUENCE</scope>
    <source>
        <strain evidence="2">CGMCC 1.12506</strain>
    </source>
</reference>
<dbReference type="EMBL" id="BMFG01000006">
    <property type="protein sequence ID" value="GGD28040.1"/>
    <property type="molecule type" value="Genomic_DNA"/>
</dbReference>